<evidence type="ECO:0000313" key="1">
    <source>
        <dbReference type="EMBL" id="RLL73095.1"/>
    </source>
</evidence>
<gene>
    <name evidence="1" type="ORF">DYS74_01915</name>
</gene>
<evidence type="ECO:0000313" key="2">
    <source>
        <dbReference type="Proteomes" id="UP000279673"/>
    </source>
</evidence>
<protein>
    <submittedName>
        <fullName evidence="1">Uncharacterized protein</fullName>
    </submittedName>
</protein>
<organism evidence="1 2">
    <name type="scientific">Paenirhodobacter hankyongi</name>
    <dbReference type="NCBI Taxonomy" id="2294033"/>
    <lineage>
        <taxon>Bacteria</taxon>
        <taxon>Pseudomonadati</taxon>
        <taxon>Pseudomonadota</taxon>
        <taxon>Alphaproteobacteria</taxon>
        <taxon>Rhodobacterales</taxon>
        <taxon>Rhodobacter group</taxon>
        <taxon>Paenirhodobacter</taxon>
    </lineage>
</organism>
<sequence>MWASGLQKIPRNPLHHHPKEQIADEFFNGIPPIAVSRPRPPKLPSKWARRDALTALFGRSCPTLKGTRQWLAMWERFAIFMLRTVGARTSQTSG</sequence>
<keyword evidence="2" id="KW-1185">Reference proteome</keyword>
<dbReference type="EMBL" id="RCHI01000001">
    <property type="protein sequence ID" value="RLL73095.1"/>
    <property type="molecule type" value="Genomic_DNA"/>
</dbReference>
<dbReference type="AlphaFoldDB" id="A0A421BXR4"/>
<name>A0A421BXR4_9RHOB</name>
<proteinExistence type="predicted"/>
<reference evidence="1 2" key="1">
    <citation type="submission" date="2018-10" db="EMBL/GenBank/DDBJ databases">
        <title>Rhodobacter sp . BO-81.</title>
        <authorList>
            <person name="Im W.T."/>
        </authorList>
    </citation>
    <scope>NUCLEOTIDE SEQUENCE [LARGE SCALE GENOMIC DNA]</scope>
    <source>
        <strain evidence="1 2">BO-81</strain>
    </source>
</reference>
<comment type="caution">
    <text evidence="1">The sequence shown here is derived from an EMBL/GenBank/DDBJ whole genome shotgun (WGS) entry which is preliminary data.</text>
</comment>
<accession>A0A421BXR4</accession>
<dbReference type="Proteomes" id="UP000279673">
    <property type="component" value="Unassembled WGS sequence"/>
</dbReference>